<dbReference type="Proteomes" id="UP000502433">
    <property type="component" value="Chromosome"/>
</dbReference>
<protein>
    <recommendedName>
        <fullName evidence="4">Tubulin-like doman-containing protein</fullName>
    </recommendedName>
</protein>
<keyword evidence="1" id="KW-0175">Coiled coil</keyword>
<feature type="coiled-coil region" evidence="1">
    <location>
        <begin position="411"/>
        <end position="445"/>
    </location>
</feature>
<accession>A0A6H2BXD6</accession>
<evidence type="ECO:0000256" key="1">
    <source>
        <dbReference type="SAM" id="Coils"/>
    </source>
</evidence>
<dbReference type="EMBL" id="CP051206">
    <property type="protein sequence ID" value="QJB43761.1"/>
    <property type="molecule type" value="Genomic_DNA"/>
</dbReference>
<evidence type="ECO:0008006" key="4">
    <source>
        <dbReference type="Google" id="ProtNLM"/>
    </source>
</evidence>
<proteinExistence type="predicted"/>
<reference evidence="2 3" key="2">
    <citation type="submission" date="2020-04" db="EMBL/GenBank/DDBJ databases">
        <authorList>
            <person name="Fomenkov A."/>
            <person name="Anton B.P."/>
            <person name="Roberts R.J."/>
        </authorList>
    </citation>
    <scope>NUCLEOTIDE SEQUENCE [LARGE SCALE GENOMIC DNA]</scope>
    <source>
        <strain evidence="2 3">CCAP 1403/13f</strain>
    </source>
</reference>
<evidence type="ECO:0000313" key="3">
    <source>
        <dbReference type="Proteomes" id="UP000502433"/>
    </source>
</evidence>
<feature type="coiled-coil region" evidence="1">
    <location>
        <begin position="602"/>
        <end position="650"/>
    </location>
</feature>
<dbReference type="InterPro" id="IPR025904">
    <property type="entry name" value="Tubulin-like"/>
</dbReference>
<feature type="coiled-coil region" evidence="1">
    <location>
        <begin position="518"/>
        <end position="565"/>
    </location>
</feature>
<reference evidence="2 3" key="1">
    <citation type="submission" date="2020-04" db="EMBL/GenBank/DDBJ databases">
        <title>Genome-Wide Identification of 5-Methylcytosine Sites in Bacterial Genomes By High-Throughput Sequencing of MspJI Restriction Fragments.</title>
        <authorList>
            <person name="Wu V."/>
        </authorList>
    </citation>
    <scope>NUCLEOTIDE SEQUENCE [LARGE SCALE GENOMIC DNA]</scope>
    <source>
        <strain evidence="2 3">CCAP 1403/13f</strain>
    </source>
</reference>
<sequence length="1079" mass="124274">MTQASAKENQTRGINRTICIGLGGTGRDVLMRIRRLIVDRYGDLNNLPIVSFVHIDTDKAATQVTGIRTGSTYHGVDLSFKEAEKVSATMSSRDVTMFVEGLERRSEYSNYGPYDHIGRWFPHGLLQDVGAIEDGAKCIRPVGRLAFFHNYQKIKTSIVTAENRTRGHESFLLKSGLRIEPGLNIFVVGSLCGGTGSGMFLDVAYSLRDIYRDETAKIFAYLVISPDLYGNTNKMITNTYAALKELNYYSTPGTTFEAVYDLENSVIVQNKKEPFDYAYLISNKTLGEYQILTQGKLCNVIAHKIALDFSGELAPVMKGNRDNFKEKMIESDKHPRRNTQRYLTFGLSAIYFPRDTIIQISLAKVGLELVRFWLNGKGQSPDPINLLEQFLIQHNWHNDLGKRDGLTNKLAESVEESNKTFSNSLKNWQNKLSRLIAECKNKDDRTNIRQQLATEFYKQFRTVQPGETESSRGYWLTKLMQATPKITKELNGNIDDYVMQLLTPVDPNFSIKNTRNWLDSLRHELHKYQGDLQEKITDFGGMKRLEDVERKWENAEQTIEDMENKIGIPFVDFKNIPFQEECKKVMQEVYKIIKHNFELTVLQETLKIVNQLQKQVQEKEKQIAAFSSLVEDLESAYEKEERELKQLNFDEMSGEAIFDTEDIELCYQTMIPENDVCPQLVLASSALTEENGRGASLAFFLNIERTTQSQIKQEIDLKIDSLFAFRGSNIVTSVIKRFMQKYSLAARSTRLAQIMQEAQPLLRLNLNDPYFRDETGKSSKLVGYKNTDELEVKQFKSLLTQDLSVQQSQLKEVQADDEILIVNEYAAFPLRLISSLERMRNPYLREQNSGKSFLHNDYRISFPDIMPPNAGKMEEVENIFYPCLALELLAENHATQELEFQYYDHFQNSYDTVSLSGIWIESLEYLASNPNMTEALKQILDNTILEMENNPTLWENEYLPKLRQFPDKLTRISEDSPNSLYKTRVYTDTRNTTDNTREGAINRFLNKMEAKFINTKSILPRNNTGTQKSIVGEIVANSSDNRSRRRQELEQLKQDLDEGFMTPEEYEREKQKIFLQYPL</sequence>
<name>A0A6H2BXD6_DOLFA</name>
<dbReference type="Gene3D" id="3.40.50.1440">
    <property type="entry name" value="Tubulin/FtsZ, GTPase domain"/>
    <property type="match status" value="1"/>
</dbReference>
<organism evidence="2 3">
    <name type="scientific">Dolichospermum flos-aquae CCAP 1403/13F</name>
    <dbReference type="NCBI Taxonomy" id="315271"/>
    <lineage>
        <taxon>Bacteria</taxon>
        <taxon>Bacillati</taxon>
        <taxon>Cyanobacteriota</taxon>
        <taxon>Cyanophyceae</taxon>
        <taxon>Nostocales</taxon>
        <taxon>Aphanizomenonaceae</taxon>
        <taxon>Dolichospermum</taxon>
    </lineage>
</organism>
<dbReference type="AlphaFoldDB" id="A0A6H2BXD6"/>
<dbReference type="InterPro" id="IPR036525">
    <property type="entry name" value="Tubulin/FtsZ_GTPase_sf"/>
</dbReference>
<dbReference type="RefSeq" id="WP_168695198.1">
    <property type="nucleotide sequence ID" value="NZ_CP051206.1"/>
</dbReference>
<evidence type="ECO:0000313" key="2">
    <source>
        <dbReference type="EMBL" id="QJB43761.1"/>
    </source>
</evidence>
<dbReference type="KEGG" id="dfs:HGD76_05560"/>
<gene>
    <name evidence="2" type="ORF">HGD76_05560</name>
</gene>
<dbReference type="Pfam" id="PF13809">
    <property type="entry name" value="Tubulin_2"/>
    <property type="match status" value="1"/>
</dbReference>
<dbReference type="SUPFAM" id="SSF52490">
    <property type="entry name" value="Tubulin nucleotide-binding domain-like"/>
    <property type="match status" value="1"/>
</dbReference>